<sequence>MLSPTSSRGRVGEMRGRNPAEPANGTRASTCFISVEFNLTRAKISRNQSHFCRPVQHNPSPKGGHFTQFIRPPFQHIKELAIFRLILDANRRAMKGYEIDRLELGVRTITEQKLAPSGPFWMPIHEALKRSPNRLWQKLTETRYQKTECSDESAANDSNSGSTPEQNKASPGKDCAMSIPHSLIVRICEFRDNDADDDSLPPVLERFFGKFRLSFLDSNDALRLARVAEQNDSAEGSSNGEDVDGFLLFHLTLKDYEQMPITEVFWLTFLPKNGTFSLNSFAIRFNTSKELATFRSILDANPRGAKTEPKQIVAKLAETRSKKRKCSDESAANDSNSEFDTRTEQSFAVQFYGSLGKAAWVSEASRFCSDSARTSEETLECEHCAQSWRFGSGLSFCRARSADSAGATTGGTILGVSAVLAEVGAAQLAGKTVIVLSQNKKTRVFAATASGATNGTLMDEDENFYVLTGGSLKSPAMHAHRSDRESCSSNSTNCGRESNGEYALVYLDTDYNCTQIRPGCPNRACIAKCNSRAPRDEPECGFQVNCCLEMVQCAHSLTEQGVTHCCEFCDFGCNDSASSARAHVRKKHRGHSISTFRHRQGRPIISTPVQLNIPELKEFWRKANAYLPRFGGFNNNETSIIANRYACYLYDAMMLYAQALDETIQDRLRVNGTAAEAINDGARIVSRILGRTYRSVQGFDMRIDINGDAEGNYTLLALQDVLNQSHHNYYPLNQAMDIVADFVANANPAQLPILRMHRQVQWPTGRTPRDEPECGFHNEKCRPVEPEMADRPNARDEPECGFHNEK</sequence>
<evidence type="ECO:0000256" key="7">
    <source>
        <dbReference type="SAM" id="MobiDB-lite"/>
    </source>
</evidence>
<dbReference type="GO" id="GO:0007168">
    <property type="term" value="P:receptor guanylyl cyclase signaling pathway"/>
    <property type="evidence" value="ECO:0007669"/>
    <property type="project" value="TreeGrafter"/>
</dbReference>
<dbReference type="GO" id="GO:0004016">
    <property type="term" value="F:adenylate cyclase activity"/>
    <property type="evidence" value="ECO:0007669"/>
    <property type="project" value="TreeGrafter"/>
</dbReference>
<dbReference type="GO" id="GO:0001653">
    <property type="term" value="F:peptide receptor activity"/>
    <property type="evidence" value="ECO:0007669"/>
    <property type="project" value="TreeGrafter"/>
</dbReference>
<feature type="compositionally biased region" description="Polar residues" evidence="7">
    <location>
        <begin position="153"/>
        <end position="169"/>
    </location>
</feature>
<keyword evidence="4" id="KW-1133">Transmembrane helix</keyword>
<keyword evidence="3" id="KW-0547">Nucleotide-binding</keyword>
<dbReference type="InterPro" id="IPR028082">
    <property type="entry name" value="Peripla_BP_I"/>
</dbReference>
<evidence type="ECO:0000313" key="10">
    <source>
        <dbReference type="WBParaSite" id="GPLIN_001153600"/>
    </source>
</evidence>
<evidence type="ECO:0000313" key="9">
    <source>
        <dbReference type="Proteomes" id="UP000050741"/>
    </source>
</evidence>
<dbReference type="InterPro" id="IPR050401">
    <property type="entry name" value="Cyclic_nucleotide_synthase"/>
</dbReference>
<feature type="domain" description="Receptor ligand binding region" evidence="8">
    <location>
        <begin position="644"/>
        <end position="719"/>
    </location>
</feature>
<dbReference type="PANTHER" id="PTHR11920:SF501">
    <property type="entry name" value="GUANYLATE CYCLASE 32E"/>
    <property type="match status" value="1"/>
</dbReference>
<organism evidence="9 10">
    <name type="scientific">Globodera pallida</name>
    <name type="common">Potato cyst nematode worm</name>
    <name type="synonym">Heterodera pallida</name>
    <dbReference type="NCBI Taxonomy" id="36090"/>
    <lineage>
        <taxon>Eukaryota</taxon>
        <taxon>Metazoa</taxon>
        <taxon>Ecdysozoa</taxon>
        <taxon>Nematoda</taxon>
        <taxon>Chromadorea</taxon>
        <taxon>Rhabditida</taxon>
        <taxon>Tylenchina</taxon>
        <taxon>Tylenchomorpha</taxon>
        <taxon>Tylenchoidea</taxon>
        <taxon>Heteroderidae</taxon>
        <taxon>Heteroderinae</taxon>
        <taxon>Globodera</taxon>
    </lineage>
</organism>
<keyword evidence="5" id="KW-0472">Membrane</keyword>
<reference evidence="9" key="2">
    <citation type="submission" date="2014-05" db="EMBL/GenBank/DDBJ databases">
        <title>The genome and life-stage specific transcriptomes of Globodera pallida elucidate key aspects of plant parasitism by a cyst nematode.</title>
        <authorList>
            <person name="Cotton J.A."/>
            <person name="Lilley C.J."/>
            <person name="Jones L.M."/>
            <person name="Kikuchi T."/>
            <person name="Reid A.J."/>
            <person name="Thorpe P."/>
            <person name="Tsai I.J."/>
            <person name="Beasley H."/>
            <person name="Blok V."/>
            <person name="Cock P.J.A."/>
            <person name="Van den Akker S.E."/>
            <person name="Holroyd N."/>
            <person name="Hunt M."/>
            <person name="Mantelin S."/>
            <person name="Naghra H."/>
            <person name="Pain A."/>
            <person name="Palomares-Rius J.E."/>
            <person name="Zarowiecki M."/>
            <person name="Berriman M."/>
            <person name="Jones J.T."/>
            <person name="Urwin P.E."/>
        </authorList>
    </citation>
    <scope>NUCLEOTIDE SEQUENCE [LARGE SCALE GENOMIC DNA]</scope>
    <source>
        <strain evidence="9">Lindley</strain>
    </source>
</reference>
<feature type="compositionally biased region" description="Basic and acidic residues" evidence="7">
    <location>
        <begin position="767"/>
        <end position="806"/>
    </location>
</feature>
<evidence type="ECO:0000256" key="2">
    <source>
        <dbReference type="ARBA" id="ARBA00022692"/>
    </source>
</evidence>
<evidence type="ECO:0000259" key="8">
    <source>
        <dbReference type="Pfam" id="PF01094"/>
    </source>
</evidence>
<dbReference type="PANTHER" id="PTHR11920">
    <property type="entry name" value="GUANYLYL CYCLASE"/>
    <property type="match status" value="1"/>
</dbReference>
<accession>A0A183CF81</accession>
<evidence type="ECO:0000256" key="3">
    <source>
        <dbReference type="ARBA" id="ARBA00022741"/>
    </source>
</evidence>
<dbReference type="WBParaSite" id="GPLIN_001153600">
    <property type="protein sequence ID" value="GPLIN_001153600"/>
    <property type="gene ID" value="GPLIN_001153600"/>
</dbReference>
<keyword evidence="6" id="KW-0456">Lyase</keyword>
<comment type="subcellular location">
    <subcellularLocation>
        <location evidence="1">Membrane</location>
    </subcellularLocation>
</comment>
<dbReference type="GO" id="GO:0005886">
    <property type="term" value="C:plasma membrane"/>
    <property type="evidence" value="ECO:0007669"/>
    <property type="project" value="TreeGrafter"/>
</dbReference>
<evidence type="ECO:0000256" key="1">
    <source>
        <dbReference type="ARBA" id="ARBA00004370"/>
    </source>
</evidence>
<feature type="region of interest" description="Disordered" evidence="7">
    <location>
        <begin position="146"/>
        <end position="175"/>
    </location>
</feature>
<evidence type="ECO:0000256" key="4">
    <source>
        <dbReference type="ARBA" id="ARBA00022989"/>
    </source>
</evidence>
<dbReference type="Proteomes" id="UP000050741">
    <property type="component" value="Unassembled WGS sequence"/>
</dbReference>
<dbReference type="Gene3D" id="3.40.50.2300">
    <property type="match status" value="1"/>
</dbReference>
<dbReference type="InterPro" id="IPR001828">
    <property type="entry name" value="ANF_lig-bd_rcpt"/>
</dbReference>
<protein>
    <submittedName>
        <fullName evidence="10">ANF_receptor domain-containing protein</fullName>
    </submittedName>
</protein>
<feature type="region of interest" description="Disordered" evidence="7">
    <location>
        <begin position="1"/>
        <end position="25"/>
    </location>
</feature>
<dbReference type="GO" id="GO:0004383">
    <property type="term" value="F:guanylate cyclase activity"/>
    <property type="evidence" value="ECO:0007669"/>
    <property type="project" value="TreeGrafter"/>
</dbReference>
<name>A0A183CF81_GLOPA</name>
<keyword evidence="2" id="KW-0812">Transmembrane</keyword>
<reference evidence="9" key="1">
    <citation type="submission" date="2013-12" db="EMBL/GenBank/DDBJ databases">
        <authorList>
            <person name="Aslett M."/>
        </authorList>
    </citation>
    <scope>NUCLEOTIDE SEQUENCE [LARGE SCALE GENOMIC DNA]</scope>
    <source>
        <strain evidence="9">Lindley</strain>
    </source>
</reference>
<keyword evidence="9" id="KW-1185">Reference proteome</keyword>
<evidence type="ECO:0000256" key="5">
    <source>
        <dbReference type="ARBA" id="ARBA00023136"/>
    </source>
</evidence>
<proteinExistence type="predicted"/>
<dbReference type="GO" id="GO:0000166">
    <property type="term" value="F:nucleotide binding"/>
    <property type="evidence" value="ECO:0007669"/>
    <property type="project" value="UniProtKB-KW"/>
</dbReference>
<feature type="region of interest" description="Disordered" evidence="7">
    <location>
        <begin position="763"/>
        <end position="806"/>
    </location>
</feature>
<dbReference type="Pfam" id="PF01094">
    <property type="entry name" value="ANF_receptor"/>
    <property type="match status" value="1"/>
</dbReference>
<dbReference type="SUPFAM" id="SSF53822">
    <property type="entry name" value="Periplasmic binding protein-like I"/>
    <property type="match status" value="1"/>
</dbReference>
<reference evidence="10" key="3">
    <citation type="submission" date="2016-06" db="UniProtKB">
        <authorList>
            <consortium name="WormBaseParasite"/>
        </authorList>
    </citation>
    <scope>IDENTIFICATION</scope>
</reference>
<evidence type="ECO:0000256" key="6">
    <source>
        <dbReference type="ARBA" id="ARBA00023239"/>
    </source>
</evidence>
<dbReference type="AlphaFoldDB" id="A0A183CF81"/>